<dbReference type="EMBL" id="CP026309">
    <property type="protein sequence ID" value="AUV82068.1"/>
    <property type="molecule type" value="Genomic_DNA"/>
</dbReference>
<proteinExistence type="predicted"/>
<organism evidence="1 2">
    <name type="scientific">Salinigranum rubrum</name>
    <dbReference type="NCBI Taxonomy" id="755307"/>
    <lineage>
        <taxon>Archaea</taxon>
        <taxon>Methanobacteriati</taxon>
        <taxon>Methanobacteriota</taxon>
        <taxon>Stenosarchaea group</taxon>
        <taxon>Halobacteria</taxon>
        <taxon>Halobacteriales</taxon>
        <taxon>Haloferacaceae</taxon>
        <taxon>Salinigranum</taxon>
    </lineage>
</organism>
<sequence length="144" mass="15037">MSEFSINTEVPETYVLGGYTTFDTTPSGVSDGVGGTAGVDEWSDGSRHTYDIESGAPIVADGVYVRYNSSDSSLSLDVEIQTPSDFYDVIQGASEGSTGGGFVTEGTFEMAEVEAVAIDPSAHNIDIVEIKLHTPTVGPHGHSA</sequence>
<dbReference type="KEGG" id="srub:C2R22_10750"/>
<reference evidence="1 2" key="1">
    <citation type="submission" date="2018-01" db="EMBL/GenBank/DDBJ databases">
        <title>Complete genome sequence of Salinigranum rubrum GX10T, an extremely halophilic archaeon isolated from a marine solar saltern.</title>
        <authorList>
            <person name="Han S."/>
        </authorList>
    </citation>
    <scope>NUCLEOTIDE SEQUENCE [LARGE SCALE GENOMIC DNA]</scope>
    <source>
        <strain evidence="1 2">GX10</strain>
    </source>
</reference>
<dbReference type="RefSeq" id="WP_103425757.1">
    <property type="nucleotide sequence ID" value="NZ_CP026309.1"/>
</dbReference>
<dbReference type="AlphaFoldDB" id="A0A2I8VJG9"/>
<evidence type="ECO:0000313" key="2">
    <source>
        <dbReference type="Proteomes" id="UP000236584"/>
    </source>
</evidence>
<name>A0A2I8VJG9_9EURY</name>
<protein>
    <submittedName>
        <fullName evidence="1">Uncharacterized protein</fullName>
    </submittedName>
</protein>
<dbReference type="Proteomes" id="UP000236584">
    <property type="component" value="Chromosome"/>
</dbReference>
<dbReference type="GeneID" id="35592575"/>
<keyword evidence="2" id="KW-1185">Reference proteome</keyword>
<evidence type="ECO:0000313" key="1">
    <source>
        <dbReference type="EMBL" id="AUV82068.1"/>
    </source>
</evidence>
<gene>
    <name evidence="1" type="ORF">C2R22_10750</name>
</gene>
<accession>A0A2I8VJG9</accession>